<gene>
    <name evidence="4" type="primary">Ap5z1</name>
    <name evidence="4" type="ORF">CETCET_R08802</name>
</gene>
<feature type="non-terminal residue" evidence="4">
    <location>
        <position position="1"/>
    </location>
</feature>
<dbReference type="Pfam" id="PF14764">
    <property type="entry name" value="SPG48"/>
    <property type="match status" value="1"/>
</dbReference>
<dbReference type="PANTHER" id="PTHR46488">
    <property type="entry name" value="AP-5 COMPLEX SUBUNIT ZETA-1"/>
    <property type="match status" value="1"/>
</dbReference>
<reference evidence="4 5" key="1">
    <citation type="submission" date="2019-09" db="EMBL/GenBank/DDBJ databases">
        <title>Bird 10,000 Genomes (B10K) Project - Family phase.</title>
        <authorList>
            <person name="Zhang G."/>
        </authorList>
    </citation>
    <scope>NUCLEOTIDE SEQUENCE [LARGE SCALE GENOMIC DNA]</scope>
    <source>
        <strain evidence="4">OUT-0056</strain>
        <tissue evidence="4">Blood</tissue>
    </source>
</reference>
<proteinExistence type="predicted"/>
<feature type="non-terminal residue" evidence="4">
    <location>
        <position position="806"/>
    </location>
</feature>
<dbReference type="Proteomes" id="UP000524451">
    <property type="component" value="Unassembled WGS sequence"/>
</dbReference>
<dbReference type="GO" id="GO:0044599">
    <property type="term" value="C:AP-5 adaptor complex"/>
    <property type="evidence" value="ECO:0007669"/>
    <property type="project" value="InterPro"/>
</dbReference>
<evidence type="ECO:0000259" key="1">
    <source>
        <dbReference type="Pfam" id="PF14764"/>
    </source>
</evidence>
<evidence type="ECO:0000259" key="2">
    <source>
        <dbReference type="Pfam" id="PF25153"/>
    </source>
</evidence>
<dbReference type="InterPro" id="IPR055450">
    <property type="entry name" value="AP5Z1_ARM"/>
</dbReference>
<feature type="domain" description="AP-5 complex subunit zeta-1 N-terminal TPR" evidence="2">
    <location>
        <begin position="13"/>
        <end position="267"/>
    </location>
</feature>
<protein>
    <submittedName>
        <fullName evidence="4">AP5Z1 protein</fullName>
    </submittedName>
</protein>
<keyword evidence="5" id="KW-1185">Reference proteome</keyword>
<dbReference type="InterPro" id="IPR056856">
    <property type="entry name" value="TPR_AP5Z1_C"/>
</dbReference>
<comment type="caution">
    <text evidence="4">The sequence shown here is derived from an EMBL/GenBank/DDBJ whole genome shotgun (WGS) entry which is preliminary data.</text>
</comment>
<dbReference type="Pfam" id="PF25153">
    <property type="entry name" value="TPR_AP5Z1"/>
    <property type="match status" value="1"/>
</dbReference>
<name>A0A7L3QZZ3_9SYLV</name>
<dbReference type="EMBL" id="VZUI01088261">
    <property type="protein sequence ID" value="NXV09084.1"/>
    <property type="molecule type" value="Genomic_DNA"/>
</dbReference>
<evidence type="ECO:0000313" key="5">
    <source>
        <dbReference type="Proteomes" id="UP000524451"/>
    </source>
</evidence>
<dbReference type="PANTHER" id="PTHR46488:SF1">
    <property type="entry name" value="AP-5 COMPLEX SUBUNIT ZETA-1"/>
    <property type="match status" value="1"/>
</dbReference>
<dbReference type="InterPro" id="IPR028222">
    <property type="entry name" value="AP5Z1"/>
</dbReference>
<feature type="domain" description="AP-5 complex subunit zeta-1 C-terminal TPR" evidence="3">
    <location>
        <begin position="447"/>
        <end position="796"/>
    </location>
</feature>
<accession>A0A7L3QZZ3</accession>
<evidence type="ECO:0000313" key="4">
    <source>
        <dbReference type="EMBL" id="NXV09084.1"/>
    </source>
</evidence>
<organism evidence="4 5">
    <name type="scientific">Cettia cetti</name>
    <dbReference type="NCBI Taxonomy" id="68486"/>
    <lineage>
        <taxon>Eukaryota</taxon>
        <taxon>Metazoa</taxon>
        <taxon>Chordata</taxon>
        <taxon>Craniata</taxon>
        <taxon>Vertebrata</taxon>
        <taxon>Euteleostomi</taxon>
        <taxon>Archelosauria</taxon>
        <taxon>Archosauria</taxon>
        <taxon>Dinosauria</taxon>
        <taxon>Saurischia</taxon>
        <taxon>Theropoda</taxon>
        <taxon>Coelurosauria</taxon>
        <taxon>Aves</taxon>
        <taxon>Neognathae</taxon>
        <taxon>Neoaves</taxon>
        <taxon>Telluraves</taxon>
        <taxon>Australaves</taxon>
        <taxon>Passeriformes</taxon>
        <taxon>Sylvioidea</taxon>
        <taxon>Sylviidae</taxon>
        <taxon>Acrocephalinae</taxon>
        <taxon>Cettia</taxon>
    </lineage>
</organism>
<feature type="domain" description="AP-5 complex subunit zeta-1 ARM repeats" evidence="1">
    <location>
        <begin position="318"/>
        <end position="435"/>
    </location>
</feature>
<sequence>MGARVPDSPDSSGREIQEDELRRFAARVSALLQAPEPGPEAVDGLQRLHLTVAATKYPRKLDGKFVELLQTVLCSPKSPEQIQVLCAAILREMSPCNDLILCCDEIQDTKLLSLVFSVLLAQVNDLGEVAAVGQHAVKILERRLPEGQSARFLLPVLANVISLSPGSLTEEQTSVVSKKLADWLRYASIQQGMAQPSGGFFSSPRTKQPAPVTEVDGAVATDFFTVLSVAQHYTQDQWLNVQTFSMLRNWLLCYGGKELNTLNPGDTARTVPATVCTAATAGQQPPPRQRLRDKAFEYCQRLLEQSTRRPLKKDDGDLQKACLIEAVTIMDIICKQDSSYVCRAVSFLKILHSRICGDATYARALLPLAQFFLNHSKLAAVDSDAIYKHLFTDIPAQLFHSPSLAFEFVQFCKDNSQLFTDSSSIFRQSFPNLFKFLAWNSPPLISEFLDLLPFLLDPGTAIEIFHLLLDLPCLTAALDIQLRAAALPASEKAGADPAGKPASCVEAFHHPLYKSMFQTLLRTRSAPQDAPESLVPLRLLLGSLAGSPRVVQCAETVPVLLELFFRVVTEFADGCLINQLVVLLLQRSDQLYEIPAFKEDVYRVLGSQLAVLCGLRPALLLDLSTEILEFSGAVSNIQSKEAIFTHMVWAVGEYLSVSCDRRCTVEQITRFFETLEAVLFEITQLRPQASTPSCAPRAISVLMATLTKLAARSQDLIPRVSMFLSKMRTFVQSPAVTSVYCEEDLEEILIRATELMNLLKMPSVAQFVFTPPVASTHFQREVNDSLPLALRMVTQLLEPAPGSMPV</sequence>
<dbReference type="Pfam" id="PF25154">
    <property type="entry name" value="TPR_AP5Z1_C"/>
    <property type="match status" value="1"/>
</dbReference>
<dbReference type="InterPro" id="IPR056857">
    <property type="entry name" value="TPR_AP5Z1_N"/>
</dbReference>
<evidence type="ECO:0000259" key="3">
    <source>
        <dbReference type="Pfam" id="PF25154"/>
    </source>
</evidence>
<dbReference type="AlphaFoldDB" id="A0A7L3QZZ3"/>